<gene>
    <name evidence="3" type="ORF">BT96DRAFT_995656</name>
</gene>
<dbReference type="Proteomes" id="UP000799118">
    <property type="component" value="Unassembled WGS sequence"/>
</dbReference>
<feature type="region of interest" description="Disordered" evidence="1">
    <location>
        <begin position="1"/>
        <end position="66"/>
    </location>
</feature>
<keyword evidence="2" id="KW-1133">Transmembrane helix</keyword>
<feature type="transmembrane region" description="Helical" evidence="2">
    <location>
        <begin position="99"/>
        <end position="121"/>
    </location>
</feature>
<sequence length="135" mass="15276">MTVQTKTKRDLPTHIPSTRFYLGNPDIQNQGHNKNVEDMIGPEEDGQDLSPSPRSTPPASSATHPPSRRYRWIIMVTSTGPLSMLLLNHDKYKKPSISAICIFMRTPYSVLNYFLGTYIYIQAVRDVEVDHGPAF</sequence>
<evidence type="ECO:0000313" key="4">
    <source>
        <dbReference type="Proteomes" id="UP000799118"/>
    </source>
</evidence>
<feature type="compositionally biased region" description="Low complexity" evidence="1">
    <location>
        <begin position="50"/>
        <end position="65"/>
    </location>
</feature>
<organism evidence="3 4">
    <name type="scientific">Gymnopus androsaceus JB14</name>
    <dbReference type="NCBI Taxonomy" id="1447944"/>
    <lineage>
        <taxon>Eukaryota</taxon>
        <taxon>Fungi</taxon>
        <taxon>Dikarya</taxon>
        <taxon>Basidiomycota</taxon>
        <taxon>Agaricomycotina</taxon>
        <taxon>Agaricomycetes</taxon>
        <taxon>Agaricomycetidae</taxon>
        <taxon>Agaricales</taxon>
        <taxon>Marasmiineae</taxon>
        <taxon>Omphalotaceae</taxon>
        <taxon>Gymnopus</taxon>
    </lineage>
</organism>
<accession>A0A6A4HHY0</accession>
<proteinExistence type="predicted"/>
<dbReference type="EMBL" id="ML769495">
    <property type="protein sequence ID" value="KAE9397553.1"/>
    <property type="molecule type" value="Genomic_DNA"/>
</dbReference>
<evidence type="ECO:0000256" key="1">
    <source>
        <dbReference type="SAM" id="MobiDB-lite"/>
    </source>
</evidence>
<evidence type="ECO:0000313" key="3">
    <source>
        <dbReference type="EMBL" id="KAE9397553.1"/>
    </source>
</evidence>
<keyword evidence="2" id="KW-0472">Membrane</keyword>
<dbReference type="AlphaFoldDB" id="A0A6A4HHY0"/>
<keyword evidence="2" id="KW-0812">Transmembrane</keyword>
<keyword evidence="4" id="KW-1185">Reference proteome</keyword>
<evidence type="ECO:0000256" key="2">
    <source>
        <dbReference type="SAM" id="Phobius"/>
    </source>
</evidence>
<protein>
    <submittedName>
        <fullName evidence="3">Uncharacterized protein</fullName>
    </submittedName>
</protein>
<reference evidence="3" key="1">
    <citation type="journal article" date="2019" name="Environ. Microbiol.">
        <title>Fungal ecological strategies reflected in gene transcription - a case study of two litter decomposers.</title>
        <authorList>
            <person name="Barbi F."/>
            <person name="Kohler A."/>
            <person name="Barry K."/>
            <person name="Baskaran P."/>
            <person name="Daum C."/>
            <person name="Fauchery L."/>
            <person name="Ihrmark K."/>
            <person name="Kuo A."/>
            <person name="LaButti K."/>
            <person name="Lipzen A."/>
            <person name="Morin E."/>
            <person name="Grigoriev I.V."/>
            <person name="Henrissat B."/>
            <person name="Lindahl B."/>
            <person name="Martin F."/>
        </authorList>
    </citation>
    <scope>NUCLEOTIDE SEQUENCE</scope>
    <source>
        <strain evidence="3">JB14</strain>
    </source>
</reference>
<name>A0A6A4HHY0_9AGAR</name>